<gene>
    <name evidence="8" type="ORF">KAOT1_20842</name>
</gene>
<feature type="domain" description="Peptidase S26" evidence="7">
    <location>
        <begin position="11"/>
        <end position="220"/>
    </location>
</feature>
<evidence type="ECO:0000313" key="9">
    <source>
        <dbReference type="Proteomes" id="UP000002945"/>
    </source>
</evidence>
<dbReference type="PRINTS" id="PR00727">
    <property type="entry name" value="LEADERPTASE"/>
</dbReference>
<organism evidence="8 9">
    <name type="scientific">Kordia algicida OT-1</name>
    <dbReference type="NCBI Taxonomy" id="391587"/>
    <lineage>
        <taxon>Bacteria</taxon>
        <taxon>Pseudomonadati</taxon>
        <taxon>Bacteroidota</taxon>
        <taxon>Flavobacteriia</taxon>
        <taxon>Flavobacteriales</taxon>
        <taxon>Flavobacteriaceae</taxon>
        <taxon>Kordia</taxon>
    </lineage>
</organism>
<dbReference type="GO" id="GO:0009003">
    <property type="term" value="F:signal peptidase activity"/>
    <property type="evidence" value="ECO:0007669"/>
    <property type="project" value="UniProtKB-EC"/>
</dbReference>
<dbReference type="GO" id="GO:0006465">
    <property type="term" value="P:signal peptide processing"/>
    <property type="evidence" value="ECO:0007669"/>
    <property type="project" value="InterPro"/>
</dbReference>
<dbReference type="EC" id="3.4.21.89" evidence="3 6"/>
<comment type="similarity">
    <text evidence="2 6">Belongs to the peptidase S26 family.</text>
</comment>
<dbReference type="PANTHER" id="PTHR43390">
    <property type="entry name" value="SIGNAL PEPTIDASE I"/>
    <property type="match status" value="1"/>
</dbReference>
<evidence type="ECO:0000256" key="4">
    <source>
        <dbReference type="ARBA" id="ARBA00019232"/>
    </source>
</evidence>
<dbReference type="PROSITE" id="PS00761">
    <property type="entry name" value="SPASE_I_3"/>
    <property type="match status" value="1"/>
</dbReference>
<dbReference type="HOGENOM" id="CLU_028723_1_3_10"/>
<dbReference type="NCBIfam" id="TIGR02227">
    <property type="entry name" value="sigpep_I_bact"/>
    <property type="match status" value="1"/>
</dbReference>
<comment type="catalytic activity">
    <reaction evidence="1 6">
        <text>Cleavage of hydrophobic, N-terminal signal or leader sequences from secreted and periplasmic proteins.</text>
        <dbReference type="EC" id="3.4.21.89"/>
    </reaction>
</comment>
<dbReference type="Gene3D" id="2.10.109.10">
    <property type="entry name" value="Umud Fragment, subunit A"/>
    <property type="match status" value="1"/>
</dbReference>
<dbReference type="RefSeq" id="WP_007096697.1">
    <property type="nucleotide sequence ID" value="NZ_CP142125.1"/>
</dbReference>
<keyword evidence="6" id="KW-0645">Protease</keyword>
<dbReference type="PANTHER" id="PTHR43390:SF1">
    <property type="entry name" value="CHLOROPLAST PROCESSING PEPTIDASE"/>
    <property type="match status" value="1"/>
</dbReference>
<dbReference type="GO" id="GO:0004252">
    <property type="term" value="F:serine-type endopeptidase activity"/>
    <property type="evidence" value="ECO:0007669"/>
    <property type="project" value="InterPro"/>
</dbReference>
<dbReference type="InterPro" id="IPR036286">
    <property type="entry name" value="LexA/Signal_pep-like_sf"/>
</dbReference>
<evidence type="ECO:0000256" key="6">
    <source>
        <dbReference type="RuleBase" id="RU362042"/>
    </source>
</evidence>
<dbReference type="InterPro" id="IPR019533">
    <property type="entry name" value="Peptidase_S26"/>
</dbReference>
<comment type="subcellular location">
    <subcellularLocation>
        <location evidence="6">Membrane</location>
        <topology evidence="6">Single-pass type II membrane protein</topology>
    </subcellularLocation>
</comment>
<evidence type="ECO:0000256" key="5">
    <source>
        <dbReference type="ARBA" id="ARBA00022801"/>
    </source>
</evidence>
<dbReference type="eggNOG" id="COG0681">
    <property type="taxonomic scope" value="Bacteria"/>
</dbReference>
<name>A9DM85_9FLAO</name>
<evidence type="ECO:0000256" key="1">
    <source>
        <dbReference type="ARBA" id="ARBA00000677"/>
    </source>
</evidence>
<sequence>MNKTLKVTSLILGALLVLYIVLKYTGMCSPYTMATSGSEPNVKAGDFILASNLITPKRGDFIIYEFDLPEFGKSSFVHRLCGMENDTIQIINGTLFVNGKNIDEQYNLQHSYLLSETQFKALNDETIEHFLITTPEGSTGYLTFVDDVDARRYKLAKDRYRTLKTIPDPQTVETYQQPWNKDHFGPLIIPKGKIFVLGDNRDNSQDSRHFGLIDASAIKGVRWKTLFTFDTK</sequence>
<dbReference type="GO" id="GO:0016020">
    <property type="term" value="C:membrane"/>
    <property type="evidence" value="ECO:0007669"/>
    <property type="project" value="UniProtKB-SubCell"/>
</dbReference>
<dbReference type="Pfam" id="PF10502">
    <property type="entry name" value="Peptidase_S26"/>
    <property type="match status" value="1"/>
</dbReference>
<proteinExistence type="inferred from homology"/>
<protein>
    <recommendedName>
        <fullName evidence="4 6">Signal peptidase I</fullName>
        <ecNumber evidence="3 6">3.4.21.89</ecNumber>
    </recommendedName>
</protein>
<keyword evidence="5 6" id="KW-0378">Hydrolase</keyword>
<evidence type="ECO:0000259" key="7">
    <source>
        <dbReference type="Pfam" id="PF10502"/>
    </source>
</evidence>
<keyword evidence="9" id="KW-1185">Reference proteome</keyword>
<dbReference type="EMBL" id="ABIB01000002">
    <property type="protein sequence ID" value="EDP97649.1"/>
    <property type="molecule type" value="Genomic_DNA"/>
</dbReference>
<dbReference type="STRING" id="391587.KAOT1_20842"/>
<comment type="caution">
    <text evidence="8">The sequence shown here is derived from an EMBL/GenBank/DDBJ whole genome shotgun (WGS) entry which is preliminary data.</text>
</comment>
<dbReference type="InterPro" id="IPR019758">
    <property type="entry name" value="Pept_S26A_signal_pept_1_CS"/>
</dbReference>
<dbReference type="CDD" id="cd06530">
    <property type="entry name" value="S26_SPase_I"/>
    <property type="match status" value="2"/>
</dbReference>
<reference evidence="8 9" key="1">
    <citation type="journal article" date="2011" name="J. Bacteriol.">
        <title>Genome sequence of the algicidal bacterium Kordia algicida OT-1.</title>
        <authorList>
            <person name="Lee H.S."/>
            <person name="Kang S.G."/>
            <person name="Kwon K.K."/>
            <person name="Lee J.H."/>
            <person name="Kim S.J."/>
        </authorList>
    </citation>
    <scope>NUCLEOTIDE SEQUENCE [LARGE SCALE GENOMIC DNA]</scope>
    <source>
        <strain evidence="8 9">OT-1</strain>
    </source>
</reference>
<accession>A9DM85</accession>
<dbReference type="AlphaFoldDB" id="A9DM85"/>
<dbReference type="InterPro" id="IPR000223">
    <property type="entry name" value="Pept_S26A_signal_pept_1"/>
</dbReference>
<evidence type="ECO:0000313" key="8">
    <source>
        <dbReference type="EMBL" id="EDP97649.1"/>
    </source>
</evidence>
<dbReference type="SUPFAM" id="SSF51306">
    <property type="entry name" value="LexA/Signal peptidase"/>
    <property type="match status" value="1"/>
</dbReference>
<dbReference type="Proteomes" id="UP000002945">
    <property type="component" value="Unassembled WGS sequence"/>
</dbReference>
<evidence type="ECO:0000256" key="2">
    <source>
        <dbReference type="ARBA" id="ARBA00009370"/>
    </source>
</evidence>
<evidence type="ECO:0000256" key="3">
    <source>
        <dbReference type="ARBA" id="ARBA00013208"/>
    </source>
</evidence>
<dbReference type="OrthoDB" id="9802919at2"/>